<dbReference type="Gramene" id="OMO87775">
    <property type="protein sequence ID" value="OMO87775"/>
    <property type="gene ID" value="CCACVL1_08769"/>
</dbReference>
<name>A0A1R3IYW9_COCAP</name>
<dbReference type="Proteomes" id="UP000188268">
    <property type="component" value="Unassembled WGS sequence"/>
</dbReference>
<evidence type="ECO:0000313" key="2">
    <source>
        <dbReference type="Proteomes" id="UP000188268"/>
    </source>
</evidence>
<organism evidence="1 2">
    <name type="scientific">Corchorus capsularis</name>
    <name type="common">Jute</name>
    <dbReference type="NCBI Taxonomy" id="210143"/>
    <lineage>
        <taxon>Eukaryota</taxon>
        <taxon>Viridiplantae</taxon>
        <taxon>Streptophyta</taxon>
        <taxon>Embryophyta</taxon>
        <taxon>Tracheophyta</taxon>
        <taxon>Spermatophyta</taxon>
        <taxon>Magnoliopsida</taxon>
        <taxon>eudicotyledons</taxon>
        <taxon>Gunneridae</taxon>
        <taxon>Pentapetalae</taxon>
        <taxon>rosids</taxon>
        <taxon>malvids</taxon>
        <taxon>Malvales</taxon>
        <taxon>Malvaceae</taxon>
        <taxon>Grewioideae</taxon>
        <taxon>Apeibeae</taxon>
        <taxon>Corchorus</taxon>
    </lineage>
</organism>
<evidence type="ECO:0000313" key="1">
    <source>
        <dbReference type="EMBL" id="OMO87775.1"/>
    </source>
</evidence>
<sequence>MASLATNTKAVPAMTLFPGGVSRSEWDRVPSTSYAPFSLSP</sequence>
<reference evidence="1 2" key="1">
    <citation type="submission" date="2013-09" db="EMBL/GenBank/DDBJ databases">
        <title>Corchorus capsularis genome sequencing.</title>
        <authorList>
            <person name="Alam M."/>
            <person name="Haque M.S."/>
            <person name="Islam M.S."/>
            <person name="Emdad E.M."/>
            <person name="Islam M.M."/>
            <person name="Ahmed B."/>
            <person name="Halim A."/>
            <person name="Hossen Q.M.M."/>
            <person name="Hossain M.Z."/>
            <person name="Ahmed R."/>
            <person name="Khan M.M."/>
            <person name="Islam R."/>
            <person name="Rashid M.M."/>
            <person name="Khan S.A."/>
            <person name="Rahman M.S."/>
            <person name="Alam M."/>
        </authorList>
    </citation>
    <scope>NUCLEOTIDE SEQUENCE [LARGE SCALE GENOMIC DNA]</scope>
    <source>
        <strain evidence="2">cv. CVL-1</strain>
        <tissue evidence="1">Whole seedling</tissue>
    </source>
</reference>
<keyword evidence="2" id="KW-1185">Reference proteome</keyword>
<dbReference type="EMBL" id="AWWV01009154">
    <property type="protein sequence ID" value="OMO87775.1"/>
    <property type="molecule type" value="Genomic_DNA"/>
</dbReference>
<protein>
    <submittedName>
        <fullName evidence="1">Uncharacterized protein</fullName>
    </submittedName>
</protein>
<gene>
    <name evidence="1" type="ORF">CCACVL1_08769</name>
</gene>
<comment type="caution">
    <text evidence="1">The sequence shown here is derived from an EMBL/GenBank/DDBJ whole genome shotgun (WGS) entry which is preliminary data.</text>
</comment>
<dbReference type="AlphaFoldDB" id="A0A1R3IYW9"/>
<accession>A0A1R3IYW9</accession>
<proteinExistence type="predicted"/>